<reference evidence="7 8" key="1">
    <citation type="submission" date="2019-07" db="EMBL/GenBank/DDBJ databases">
        <title>Tomitella cavernea sp. nov., an actinomycete isolated from soil.</title>
        <authorList>
            <person name="Cheng J."/>
        </authorList>
    </citation>
    <scope>NUCLEOTIDE SEQUENCE [LARGE SCALE GENOMIC DNA]</scope>
    <source>
        <strain evidence="7 8">HY188</strain>
    </source>
</reference>
<dbReference type="InterPro" id="IPR005673">
    <property type="entry name" value="ABC_phos-bd_PstS"/>
</dbReference>
<evidence type="ECO:0000259" key="6">
    <source>
        <dbReference type="Pfam" id="PF12849"/>
    </source>
</evidence>
<keyword evidence="3 4" id="KW-0592">Phosphate transport</keyword>
<evidence type="ECO:0000256" key="4">
    <source>
        <dbReference type="PIRNR" id="PIRNR002756"/>
    </source>
</evidence>
<reference evidence="7 8" key="2">
    <citation type="submission" date="2019-07" db="EMBL/GenBank/DDBJ databases">
        <authorList>
            <person name="Huang Y."/>
        </authorList>
    </citation>
    <scope>NUCLEOTIDE SEQUENCE [LARGE SCALE GENOMIC DNA]</scope>
    <source>
        <strain evidence="7 8">HY188</strain>
    </source>
</reference>
<dbReference type="GO" id="GO:0042301">
    <property type="term" value="F:phosphate ion binding"/>
    <property type="evidence" value="ECO:0007669"/>
    <property type="project" value="InterPro"/>
</dbReference>
<dbReference type="SUPFAM" id="SSF53850">
    <property type="entry name" value="Periplasmic binding protein-like II"/>
    <property type="match status" value="1"/>
</dbReference>
<dbReference type="PANTHER" id="PTHR42996:SF1">
    <property type="entry name" value="PHOSPHATE-BINDING PROTEIN PSTS"/>
    <property type="match status" value="1"/>
</dbReference>
<dbReference type="OrthoDB" id="9801510at2"/>
<dbReference type="EMBL" id="CP041765">
    <property type="protein sequence ID" value="QDQ99057.1"/>
    <property type="molecule type" value="Genomic_DNA"/>
</dbReference>
<feature type="binding site" evidence="5">
    <location>
        <begin position="181"/>
        <end position="183"/>
    </location>
    <ligand>
        <name>phosphate</name>
        <dbReference type="ChEBI" id="CHEBI:43474"/>
    </ligand>
</feature>
<dbReference type="CDD" id="cd13565">
    <property type="entry name" value="PBP2_PstS"/>
    <property type="match status" value="1"/>
</dbReference>
<gene>
    <name evidence="7" type="primary">pstS</name>
    <name evidence="7" type="ORF">FO059_05325</name>
</gene>
<feature type="binding site" evidence="5">
    <location>
        <position position="94"/>
    </location>
    <ligand>
        <name>phosphate</name>
        <dbReference type="ChEBI" id="CHEBI:43474"/>
    </ligand>
</feature>
<dbReference type="GO" id="GO:0043190">
    <property type="term" value="C:ATP-binding cassette (ABC) transporter complex"/>
    <property type="evidence" value="ECO:0007669"/>
    <property type="project" value="InterPro"/>
</dbReference>
<comment type="similarity">
    <text evidence="1 4">Belongs to the PstS family.</text>
</comment>
<evidence type="ECO:0000313" key="8">
    <source>
        <dbReference type="Proteomes" id="UP000317344"/>
    </source>
</evidence>
<dbReference type="Proteomes" id="UP000317344">
    <property type="component" value="Chromosome"/>
</dbReference>
<dbReference type="Gene3D" id="3.40.190.10">
    <property type="entry name" value="Periplasmic binding protein-like II"/>
    <property type="match status" value="2"/>
</dbReference>
<evidence type="ECO:0000256" key="1">
    <source>
        <dbReference type="ARBA" id="ARBA00008725"/>
    </source>
</evidence>
<keyword evidence="2 4" id="KW-0813">Transport</keyword>
<dbReference type="PANTHER" id="PTHR42996">
    <property type="entry name" value="PHOSPHATE-BINDING PROTEIN PSTS"/>
    <property type="match status" value="1"/>
</dbReference>
<evidence type="ECO:0000256" key="5">
    <source>
        <dbReference type="PIRSR" id="PIRSR002756-1"/>
    </source>
</evidence>
<accession>A0A516X7K9</accession>
<dbReference type="InterPro" id="IPR024370">
    <property type="entry name" value="PBP_domain"/>
</dbReference>
<dbReference type="NCBIfam" id="TIGR00975">
    <property type="entry name" value="3a0107s03"/>
    <property type="match status" value="1"/>
</dbReference>
<evidence type="ECO:0000256" key="3">
    <source>
        <dbReference type="ARBA" id="ARBA00022592"/>
    </source>
</evidence>
<dbReference type="PIRSF" id="PIRSF002756">
    <property type="entry name" value="PstS"/>
    <property type="match status" value="1"/>
</dbReference>
<dbReference type="AlphaFoldDB" id="A0A516X7K9"/>
<evidence type="ECO:0000313" key="7">
    <source>
        <dbReference type="EMBL" id="QDQ99057.1"/>
    </source>
</evidence>
<organism evidence="7 8">
    <name type="scientific">Tomitella fengzijianii</name>
    <dbReference type="NCBI Taxonomy" id="2597660"/>
    <lineage>
        <taxon>Bacteria</taxon>
        <taxon>Bacillati</taxon>
        <taxon>Actinomycetota</taxon>
        <taxon>Actinomycetes</taxon>
        <taxon>Mycobacteriales</taxon>
        <taxon>Tomitella</taxon>
    </lineage>
</organism>
<feature type="domain" description="PBP" evidence="6">
    <location>
        <begin position="30"/>
        <end position="326"/>
    </location>
</feature>
<evidence type="ECO:0000256" key="2">
    <source>
        <dbReference type="ARBA" id="ARBA00022448"/>
    </source>
</evidence>
<dbReference type="RefSeq" id="WP_143910461.1">
    <property type="nucleotide sequence ID" value="NZ_CP041765.1"/>
</dbReference>
<dbReference type="Pfam" id="PF12849">
    <property type="entry name" value="PBP_like_2"/>
    <property type="match status" value="1"/>
</dbReference>
<feature type="binding site" evidence="5">
    <location>
        <position position="76"/>
    </location>
    <ligand>
        <name>phosphate</name>
        <dbReference type="ChEBI" id="CHEBI:43474"/>
    </ligand>
</feature>
<keyword evidence="8" id="KW-1185">Reference proteome</keyword>
<sequence>MTVAACGSDNNSAATSAAATGAAAAAADFQVDCQDSRALSAAGSSAQKNAMDQFTAAYIAACGDAGANLAYTASGSGDGRKQFIGDQVDFAGSDSAITGDQKQQAAARCGGEVWNLPMVFGPVALAYNLPGVDGLILDGPTAAKIFSGQVTTWNDPAIAALNPDSELPDTPIGVVYRSDSSGTTDNFQTYLEAASDGVWTKGAGSDFVGGVGNGSKGSAGVAQAVSAAEGSITYVEASFATQSGLQSAQIDSGAGPVELTPENAATAISQVEFVEPGGNDMAMDLTSIYGTEAPGAYPLVLATYEIVCGSGYDEQTAGAVKSFLKVAAGPGQRGLADIGYVPLPDDLRARLTGAIDSITAG</sequence>
<name>A0A516X7K9_9ACTN</name>
<proteinExistence type="inferred from homology"/>
<dbReference type="KEGG" id="toy:FO059_05325"/>
<dbReference type="GO" id="GO:0035435">
    <property type="term" value="P:phosphate ion transmembrane transport"/>
    <property type="evidence" value="ECO:0007669"/>
    <property type="project" value="InterPro"/>
</dbReference>
<feature type="binding site" evidence="5">
    <location>
        <begin position="44"/>
        <end position="46"/>
    </location>
    <ligand>
        <name>phosphate</name>
        <dbReference type="ChEBI" id="CHEBI:43474"/>
    </ligand>
</feature>
<dbReference type="InterPro" id="IPR050962">
    <property type="entry name" value="Phosphate-bind_PstS"/>
</dbReference>
<protein>
    <recommendedName>
        <fullName evidence="4">Phosphate-binding protein</fullName>
    </recommendedName>
</protein>